<reference evidence="3" key="2">
    <citation type="journal article" date="2008" name="Nucleic Acids Res.">
        <title>The rice annotation project database (RAP-DB): 2008 update.</title>
        <authorList>
            <consortium name="The rice annotation project (RAP)"/>
        </authorList>
    </citation>
    <scope>GENOME REANNOTATION</scope>
    <source>
        <strain evidence="3">cv. Nipponbare</strain>
    </source>
</reference>
<dbReference type="EMBL" id="AP006526">
    <property type="protein sequence ID" value="BAD73844.1"/>
    <property type="molecule type" value="Genomic_DNA"/>
</dbReference>
<feature type="compositionally biased region" description="Polar residues" evidence="1">
    <location>
        <begin position="41"/>
        <end position="50"/>
    </location>
</feature>
<organism evidence="2 3">
    <name type="scientific">Oryza sativa subsp. japonica</name>
    <name type="common">Rice</name>
    <dbReference type="NCBI Taxonomy" id="39947"/>
    <lineage>
        <taxon>Eukaryota</taxon>
        <taxon>Viridiplantae</taxon>
        <taxon>Streptophyta</taxon>
        <taxon>Embryophyta</taxon>
        <taxon>Tracheophyta</taxon>
        <taxon>Spermatophyta</taxon>
        <taxon>Magnoliopsida</taxon>
        <taxon>Liliopsida</taxon>
        <taxon>Poales</taxon>
        <taxon>Poaceae</taxon>
        <taxon>BOP clade</taxon>
        <taxon>Oryzoideae</taxon>
        <taxon>Oryzeae</taxon>
        <taxon>Oryzinae</taxon>
        <taxon>Oryza</taxon>
        <taxon>Oryza sativa</taxon>
    </lineage>
</organism>
<accession>Q5QL18</accession>
<protein>
    <submittedName>
        <fullName evidence="2">Uncharacterized protein</fullName>
    </submittedName>
</protein>
<evidence type="ECO:0000313" key="2">
    <source>
        <dbReference type="EMBL" id="BAD73844.1"/>
    </source>
</evidence>
<evidence type="ECO:0000256" key="1">
    <source>
        <dbReference type="SAM" id="MobiDB-lite"/>
    </source>
</evidence>
<proteinExistence type="predicted"/>
<dbReference type="Proteomes" id="UP000000763">
    <property type="component" value="Chromosome 9"/>
</dbReference>
<feature type="region of interest" description="Disordered" evidence="1">
    <location>
        <begin position="41"/>
        <end position="64"/>
    </location>
</feature>
<dbReference type="AlphaFoldDB" id="Q5QL18"/>
<gene>
    <name evidence="2" type="primary">P0591A03.10</name>
</gene>
<evidence type="ECO:0000313" key="3">
    <source>
        <dbReference type="Proteomes" id="UP000000763"/>
    </source>
</evidence>
<name>Q5QL18_ORYSJ</name>
<reference evidence="3" key="1">
    <citation type="journal article" date="2005" name="Nature">
        <title>The map-based sequence of the rice genome.</title>
        <authorList>
            <consortium name="International rice genome sequencing project (IRGSP)"/>
            <person name="Matsumoto T."/>
            <person name="Wu J."/>
            <person name="Kanamori H."/>
            <person name="Katayose Y."/>
            <person name="Fujisawa M."/>
            <person name="Namiki N."/>
            <person name="Mizuno H."/>
            <person name="Yamamoto K."/>
            <person name="Antonio B.A."/>
            <person name="Baba T."/>
            <person name="Sakata K."/>
            <person name="Nagamura Y."/>
            <person name="Aoki H."/>
            <person name="Arikawa K."/>
            <person name="Arita K."/>
            <person name="Bito T."/>
            <person name="Chiden Y."/>
            <person name="Fujitsuka N."/>
            <person name="Fukunaka R."/>
            <person name="Hamada M."/>
            <person name="Harada C."/>
            <person name="Hayashi A."/>
            <person name="Hijishita S."/>
            <person name="Honda M."/>
            <person name="Hosokawa S."/>
            <person name="Ichikawa Y."/>
            <person name="Idonuma A."/>
            <person name="Iijima M."/>
            <person name="Ikeda M."/>
            <person name="Ikeno M."/>
            <person name="Ito K."/>
            <person name="Ito S."/>
            <person name="Ito T."/>
            <person name="Ito Y."/>
            <person name="Ito Y."/>
            <person name="Iwabuchi A."/>
            <person name="Kamiya K."/>
            <person name="Karasawa W."/>
            <person name="Kurita K."/>
            <person name="Katagiri S."/>
            <person name="Kikuta A."/>
            <person name="Kobayashi H."/>
            <person name="Kobayashi N."/>
            <person name="Machita K."/>
            <person name="Maehara T."/>
            <person name="Masukawa M."/>
            <person name="Mizubayashi T."/>
            <person name="Mukai Y."/>
            <person name="Nagasaki H."/>
            <person name="Nagata Y."/>
            <person name="Naito S."/>
            <person name="Nakashima M."/>
            <person name="Nakama Y."/>
            <person name="Nakamichi Y."/>
            <person name="Nakamura M."/>
            <person name="Meguro A."/>
            <person name="Negishi M."/>
            <person name="Ohta I."/>
            <person name="Ohta T."/>
            <person name="Okamoto M."/>
            <person name="Ono N."/>
            <person name="Saji S."/>
            <person name="Sakaguchi M."/>
            <person name="Sakai K."/>
            <person name="Shibata M."/>
            <person name="Shimokawa T."/>
            <person name="Song J."/>
            <person name="Takazaki Y."/>
            <person name="Terasawa K."/>
            <person name="Tsugane M."/>
            <person name="Tsuji K."/>
            <person name="Ueda S."/>
            <person name="Waki K."/>
            <person name="Yamagata H."/>
            <person name="Yamamoto M."/>
            <person name="Yamamoto S."/>
            <person name="Yamane H."/>
            <person name="Yoshiki S."/>
            <person name="Yoshihara R."/>
            <person name="Yukawa K."/>
            <person name="Zhong H."/>
            <person name="Yano M."/>
            <person name="Yuan Q."/>
            <person name="Ouyang S."/>
            <person name="Liu J."/>
            <person name="Jones K.M."/>
            <person name="Gansberger K."/>
            <person name="Moffat K."/>
            <person name="Hill J."/>
            <person name="Bera J."/>
            <person name="Fadrosh D."/>
            <person name="Jin S."/>
            <person name="Johri S."/>
            <person name="Kim M."/>
            <person name="Overton L."/>
            <person name="Reardon M."/>
            <person name="Tsitrin T."/>
            <person name="Vuong H."/>
            <person name="Weaver B."/>
            <person name="Ciecko A."/>
            <person name="Tallon L."/>
            <person name="Jackson J."/>
            <person name="Pai G."/>
            <person name="Aken S.V."/>
            <person name="Utterback T."/>
            <person name="Reidmuller S."/>
            <person name="Feldblyum T."/>
            <person name="Hsiao J."/>
            <person name="Zismann V."/>
            <person name="Iobst S."/>
            <person name="de Vazeille A.R."/>
            <person name="Buell C.R."/>
            <person name="Ying K."/>
            <person name="Li Y."/>
            <person name="Lu T."/>
            <person name="Huang Y."/>
            <person name="Zhao Q."/>
            <person name="Feng Q."/>
            <person name="Zhang L."/>
            <person name="Zhu J."/>
            <person name="Weng Q."/>
            <person name="Mu J."/>
            <person name="Lu Y."/>
            <person name="Fan D."/>
            <person name="Liu Y."/>
            <person name="Guan J."/>
            <person name="Zhang Y."/>
            <person name="Yu S."/>
            <person name="Liu X."/>
            <person name="Zhang Y."/>
            <person name="Hong G."/>
            <person name="Han B."/>
            <person name="Choisne N."/>
            <person name="Demange N."/>
            <person name="Orjeda G."/>
            <person name="Samain S."/>
            <person name="Cattolico L."/>
            <person name="Pelletier E."/>
            <person name="Couloux A."/>
            <person name="Segurens B."/>
            <person name="Wincker P."/>
            <person name="D'Hont A."/>
            <person name="Scarpelli C."/>
            <person name="Weissenbach J."/>
            <person name="Salanoubat M."/>
            <person name="Quetier F."/>
            <person name="Yu Y."/>
            <person name="Kim H.R."/>
            <person name="Rambo T."/>
            <person name="Currie J."/>
            <person name="Collura K."/>
            <person name="Luo M."/>
            <person name="Yang T."/>
            <person name="Ammiraju J.S.S."/>
            <person name="Engler F."/>
            <person name="Soderlund C."/>
            <person name="Wing R.A."/>
            <person name="Palmer L.E."/>
            <person name="de la Bastide M."/>
            <person name="Spiegel L."/>
            <person name="Nascimento L."/>
            <person name="Zutavern T."/>
            <person name="O'Shaughnessy A."/>
            <person name="Dike S."/>
            <person name="Dedhia N."/>
            <person name="Preston R."/>
            <person name="Balija V."/>
            <person name="McCombie W.R."/>
            <person name="Chow T."/>
            <person name="Chen H."/>
            <person name="Chung M."/>
            <person name="Chen C."/>
            <person name="Shaw J."/>
            <person name="Wu H."/>
            <person name="Hsiao K."/>
            <person name="Chao Y."/>
            <person name="Chu M."/>
            <person name="Cheng C."/>
            <person name="Hour A."/>
            <person name="Lee P."/>
            <person name="Lin S."/>
            <person name="Lin Y."/>
            <person name="Liou J."/>
            <person name="Liu S."/>
            <person name="Hsing Y."/>
            <person name="Raghuvanshi S."/>
            <person name="Mohanty A."/>
            <person name="Bharti A.K."/>
            <person name="Gaur A."/>
            <person name="Gupta V."/>
            <person name="Kumar D."/>
            <person name="Ravi V."/>
            <person name="Vij S."/>
            <person name="Kapur A."/>
            <person name="Khurana P."/>
            <person name="Khurana P."/>
            <person name="Khurana J.P."/>
            <person name="Tyagi A.K."/>
            <person name="Gaikwad K."/>
            <person name="Singh A."/>
            <person name="Dalal V."/>
            <person name="Srivastava S."/>
            <person name="Dixit A."/>
            <person name="Pal A.K."/>
            <person name="Ghazi I.A."/>
            <person name="Yadav M."/>
            <person name="Pandit A."/>
            <person name="Bhargava A."/>
            <person name="Sureshbabu K."/>
            <person name="Batra K."/>
            <person name="Sharma T.R."/>
            <person name="Mohapatra T."/>
            <person name="Singh N.K."/>
            <person name="Messing J."/>
            <person name="Nelson A.B."/>
            <person name="Fuks G."/>
            <person name="Kavchok S."/>
            <person name="Keizer G."/>
            <person name="Linton E."/>
            <person name="Llaca V."/>
            <person name="Song R."/>
            <person name="Tanyolac B."/>
            <person name="Young S."/>
            <person name="Ho-Il K."/>
            <person name="Hahn J.H."/>
            <person name="Sangsakoo G."/>
            <person name="Vanavichit A."/>
            <person name="de Mattos Luiz.A.T."/>
            <person name="Zimmer P.D."/>
            <person name="Malone G."/>
            <person name="Dellagostin O."/>
            <person name="de Oliveira A.C."/>
            <person name="Bevan M."/>
            <person name="Bancroft I."/>
            <person name="Minx P."/>
            <person name="Cordum H."/>
            <person name="Wilson R."/>
            <person name="Cheng Z."/>
            <person name="Jin W."/>
            <person name="Jiang J."/>
            <person name="Leong S.A."/>
            <person name="Iwama H."/>
            <person name="Gojobori T."/>
            <person name="Itoh T."/>
            <person name="Niimura Y."/>
            <person name="Fujii Y."/>
            <person name="Habara T."/>
            <person name="Sakai H."/>
            <person name="Sato Y."/>
            <person name="Wilson G."/>
            <person name="Kumar K."/>
            <person name="McCouch S."/>
            <person name="Juretic N."/>
            <person name="Hoen D."/>
            <person name="Wright S."/>
            <person name="Bruskiewich R."/>
            <person name="Bureau T."/>
            <person name="Miyao A."/>
            <person name="Hirochika H."/>
            <person name="Nishikawa T."/>
            <person name="Kadowaki K."/>
            <person name="Sugiura M."/>
            <person name="Burr B."/>
            <person name="Sasaki T."/>
        </authorList>
    </citation>
    <scope>NUCLEOTIDE SEQUENCE [LARGE SCALE GENOMIC DNA]</scope>
    <source>
        <strain evidence="3">cv. Nipponbare</strain>
    </source>
</reference>
<sequence length="105" mass="11365">METPLGGASVGAAAQVVTMPEKDHLELAYIVSEAKAFRPSTMGTLGSSPCSHRPPGKREMRGAADTHCGQEYLHRVASDLEEPIQGYPPLRAEFSYEYSQLVSTL</sequence>